<dbReference type="Proteomes" id="UP000298652">
    <property type="component" value="Chromosome 8"/>
</dbReference>
<feature type="domain" description="NB-ARC" evidence="2">
    <location>
        <begin position="291"/>
        <end position="420"/>
    </location>
</feature>
<keyword evidence="5" id="KW-1185">Reference proteome</keyword>
<gene>
    <name evidence="4" type="ORF">SEVIR_8G172200v2</name>
</gene>
<dbReference type="Gramene" id="TKW01323">
    <property type="protein sequence ID" value="TKW01323"/>
    <property type="gene ID" value="SEVIR_8G172200v2"/>
</dbReference>
<dbReference type="SUPFAM" id="SSF52540">
    <property type="entry name" value="P-loop containing nucleoside triphosphate hydrolases"/>
    <property type="match status" value="1"/>
</dbReference>
<protein>
    <submittedName>
        <fullName evidence="4">Uncharacterized protein</fullName>
    </submittedName>
</protein>
<dbReference type="Pfam" id="PF25895">
    <property type="entry name" value="WHD_plant_disease"/>
    <property type="match status" value="1"/>
</dbReference>
<dbReference type="GO" id="GO:0000725">
    <property type="term" value="P:recombinational repair"/>
    <property type="evidence" value="ECO:0007669"/>
    <property type="project" value="TreeGrafter"/>
</dbReference>
<evidence type="ECO:0000313" key="5">
    <source>
        <dbReference type="Proteomes" id="UP000298652"/>
    </source>
</evidence>
<dbReference type="InterPro" id="IPR027417">
    <property type="entry name" value="P-loop_NTPase"/>
</dbReference>
<dbReference type="AlphaFoldDB" id="A0A4U6TK48"/>
<dbReference type="PANTHER" id="PTHR32472:SF18">
    <property type="entry name" value="OS11G0576100 PROTEIN"/>
    <property type="match status" value="1"/>
</dbReference>
<proteinExistence type="predicted"/>
<name>A0A4U6TK48_SETVI</name>
<evidence type="ECO:0000313" key="4">
    <source>
        <dbReference type="EMBL" id="TKW01323.1"/>
    </source>
</evidence>
<sequence>MTAASSSSGAARGIRIRDLEEEEERKATPWSSLGVDGVEREEAAAAAMARAMVRECDVYVGHGGDARRMAAWLRAELELLGVPCVASDRRLCVDAPAHAAARAAMDAAAAGVVLVTPATLANPYAVEEIRAFLARGALVPVFVGVRRGDFATADDVVGRRGDLWEKYGGRLWMAYDGAEEQWREAVEGLARSESAVEVRVGDLRDRILDVLEIVGARLGRRAVAAAVRAWRAEAELEIPFPWNAGFVGREKELLELESMLRGGASAHNKAAGKRPMFLDGAVSGEGPFLDGVVCISGTSGAGKTELALEFAHRHSHEYKKVLWVHGEARYLRQSYLKLADHLGIAVGDSLSSSKGRSARPLHGIEGDAIAKINKELTRDIPYLVIIDNLESDKDWWDGRAVGELLPRGCRRTRVVVTTRLAGGVRGVRTLALGDLDDANAMRLMKGARTTLGADDTTILRVIQEAIASAPVGLALVGAMLSEVPVGPAELRRAMRRAPHRAATWEGDRDGATLRDNPGLVRLMDACLALLEREAAGLGTVALRLLEAASYFAPAPVAAAMLVDAARAAADVETPWERFKRTMKLSCTSPRTPSFAGGAEQEALATLLRLGVARRGTREGCVSVHGVFRLFGRKVGTGGRAARAVVDAVAAAQNAQDHTWAACLSLFRFESPAAVVELPPPELARFVTVSVLPLAARCVAGYSAYGAALELLREATDGVLEAEERYIAPSSRRSNGNTYMELDPKVYRELARVRAELLVMRARVMMRAGERDIAEDHCVSAISILEVVRGDWHPDTLAVRAFLEQDVVVQTTDESEPAAV</sequence>
<accession>A0A4U6TK48</accession>
<dbReference type="InterPro" id="IPR058874">
    <property type="entry name" value="WHD_plant"/>
</dbReference>
<dbReference type="Pfam" id="PF00931">
    <property type="entry name" value="NB-ARC"/>
    <property type="match status" value="1"/>
</dbReference>
<organism evidence="4 5">
    <name type="scientific">Setaria viridis</name>
    <name type="common">Green bristlegrass</name>
    <name type="synonym">Setaria italica subsp. viridis</name>
    <dbReference type="NCBI Taxonomy" id="4556"/>
    <lineage>
        <taxon>Eukaryota</taxon>
        <taxon>Viridiplantae</taxon>
        <taxon>Streptophyta</taxon>
        <taxon>Embryophyta</taxon>
        <taxon>Tracheophyta</taxon>
        <taxon>Spermatophyta</taxon>
        <taxon>Magnoliopsida</taxon>
        <taxon>Liliopsida</taxon>
        <taxon>Poales</taxon>
        <taxon>Poaceae</taxon>
        <taxon>PACMAD clade</taxon>
        <taxon>Panicoideae</taxon>
        <taxon>Panicodae</taxon>
        <taxon>Paniceae</taxon>
        <taxon>Cenchrinae</taxon>
        <taxon>Setaria</taxon>
    </lineage>
</organism>
<dbReference type="InterPro" id="IPR035897">
    <property type="entry name" value="Toll_tir_struct_dom_sf"/>
</dbReference>
<dbReference type="SUPFAM" id="SSF52200">
    <property type="entry name" value="Toll/Interleukin receptor TIR domain"/>
    <property type="match status" value="1"/>
</dbReference>
<reference evidence="4" key="1">
    <citation type="submission" date="2019-03" db="EMBL/GenBank/DDBJ databases">
        <title>WGS assembly of Setaria viridis.</title>
        <authorList>
            <person name="Huang P."/>
            <person name="Jenkins J."/>
            <person name="Grimwood J."/>
            <person name="Barry K."/>
            <person name="Healey A."/>
            <person name="Mamidi S."/>
            <person name="Sreedasyam A."/>
            <person name="Shu S."/>
            <person name="Feldman M."/>
            <person name="Wu J."/>
            <person name="Yu Y."/>
            <person name="Chen C."/>
            <person name="Johnson J."/>
            <person name="Rokhsar D."/>
            <person name="Baxter I."/>
            <person name="Schmutz J."/>
            <person name="Brutnell T."/>
            <person name="Kellogg E."/>
        </authorList>
    </citation>
    <scope>NUCLEOTIDE SEQUENCE [LARGE SCALE GENOMIC DNA]</scope>
</reference>
<dbReference type="EMBL" id="CM016559">
    <property type="protein sequence ID" value="TKW01323.1"/>
    <property type="molecule type" value="Genomic_DNA"/>
</dbReference>
<dbReference type="InterPro" id="IPR002182">
    <property type="entry name" value="NB-ARC"/>
</dbReference>
<dbReference type="Gene3D" id="3.40.50.300">
    <property type="entry name" value="P-loop containing nucleotide triphosphate hydrolases"/>
    <property type="match status" value="1"/>
</dbReference>
<evidence type="ECO:0000259" key="3">
    <source>
        <dbReference type="Pfam" id="PF25895"/>
    </source>
</evidence>
<dbReference type="GO" id="GO:0043531">
    <property type="term" value="F:ADP binding"/>
    <property type="evidence" value="ECO:0007669"/>
    <property type="project" value="InterPro"/>
</dbReference>
<feature type="compositionally biased region" description="Low complexity" evidence="1">
    <location>
        <begin position="1"/>
        <end position="13"/>
    </location>
</feature>
<dbReference type="OMA" id="WLCAEME"/>
<dbReference type="Gene3D" id="3.40.50.10140">
    <property type="entry name" value="Toll/interleukin-1 receptor homology (TIR) domain"/>
    <property type="match status" value="1"/>
</dbReference>
<evidence type="ECO:0000259" key="2">
    <source>
        <dbReference type="Pfam" id="PF00931"/>
    </source>
</evidence>
<feature type="region of interest" description="Disordered" evidence="1">
    <location>
        <begin position="1"/>
        <end position="32"/>
    </location>
</feature>
<dbReference type="PANTHER" id="PTHR32472">
    <property type="entry name" value="DNA REPAIR PROTEIN RADA"/>
    <property type="match status" value="1"/>
</dbReference>
<evidence type="ECO:0000256" key="1">
    <source>
        <dbReference type="SAM" id="MobiDB-lite"/>
    </source>
</evidence>
<feature type="domain" description="Plant disease resistance WDH" evidence="3">
    <location>
        <begin position="533"/>
        <end position="640"/>
    </location>
</feature>